<keyword evidence="1" id="KW-0472">Membrane</keyword>
<dbReference type="AlphaFoldDB" id="K9WE47"/>
<sequence length="38" mass="3960">METTHLMDLVAGGVALAILVGGLLMLFKGVLAFGEKDK</sequence>
<evidence type="ECO:0000313" key="3">
    <source>
        <dbReference type="Proteomes" id="UP000010471"/>
    </source>
</evidence>
<organism evidence="2 3">
    <name type="scientific">Allocoleopsis franciscana PCC 7113</name>
    <dbReference type="NCBI Taxonomy" id="1173027"/>
    <lineage>
        <taxon>Bacteria</taxon>
        <taxon>Bacillati</taxon>
        <taxon>Cyanobacteriota</taxon>
        <taxon>Cyanophyceae</taxon>
        <taxon>Coleofasciculales</taxon>
        <taxon>Coleofasciculaceae</taxon>
        <taxon>Allocoleopsis</taxon>
        <taxon>Allocoleopsis franciscana</taxon>
    </lineage>
</organism>
<dbReference type="Proteomes" id="UP000010471">
    <property type="component" value="Chromosome"/>
</dbReference>
<name>K9WE47_9CYAN</name>
<feature type="transmembrane region" description="Helical" evidence="1">
    <location>
        <begin position="12"/>
        <end position="33"/>
    </location>
</feature>
<gene>
    <name evidence="2" type="ORF">Mic7113_2718</name>
</gene>
<dbReference type="STRING" id="1173027.Mic7113_2718"/>
<proteinExistence type="predicted"/>
<dbReference type="RefSeq" id="WP_015182652.1">
    <property type="nucleotide sequence ID" value="NC_019738.1"/>
</dbReference>
<reference evidence="2 3" key="1">
    <citation type="submission" date="2012-06" db="EMBL/GenBank/DDBJ databases">
        <title>Finished chromosome of genome of Microcoleus sp. PCC 7113.</title>
        <authorList>
            <consortium name="US DOE Joint Genome Institute"/>
            <person name="Gugger M."/>
            <person name="Coursin T."/>
            <person name="Rippka R."/>
            <person name="Tandeau De Marsac N."/>
            <person name="Huntemann M."/>
            <person name="Wei C.-L."/>
            <person name="Han J."/>
            <person name="Detter J.C."/>
            <person name="Han C."/>
            <person name="Tapia R."/>
            <person name="Chen A."/>
            <person name="Kyrpides N."/>
            <person name="Mavromatis K."/>
            <person name="Markowitz V."/>
            <person name="Szeto E."/>
            <person name="Ivanova N."/>
            <person name="Pagani I."/>
            <person name="Pati A."/>
            <person name="Goodwin L."/>
            <person name="Nordberg H.P."/>
            <person name="Cantor M.N."/>
            <person name="Hua S.X."/>
            <person name="Woyke T."/>
            <person name="Kerfeld C.A."/>
        </authorList>
    </citation>
    <scope>NUCLEOTIDE SEQUENCE [LARGE SCALE GENOMIC DNA]</scope>
    <source>
        <strain evidence="2 3">PCC 7113</strain>
    </source>
</reference>
<protein>
    <submittedName>
        <fullName evidence="2">Uncharacterized protein</fullName>
    </submittedName>
</protein>
<keyword evidence="1" id="KW-0812">Transmembrane</keyword>
<dbReference type="KEGG" id="mic:Mic7113_2718"/>
<keyword evidence="3" id="KW-1185">Reference proteome</keyword>
<dbReference type="EMBL" id="CP003630">
    <property type="protein sequence ID" value="AFZ18503.1"/>
    <property type="molecule type" value="Genomic_DNA"/>
</dbReference>
<evidence type="ECO:0000256" key="1">
    <source>
        <dbReference type="SAM" id="Phobius"/>
    </source>
</evidence>
<accession>K9WE47</accession>
<keyword evidence="1" id="KW-1133">Transmembrane helix</keyword>
<evidence type="ECO:0000313" key="2">
    <source>
        <dbReference type="EMBL" id="AFZ18503.1"/>
    </source>
</evidence>
<dbReference type="HOGENOM" id="CLU_218749_1_1_3"/>